<dbReference type="PANTHER" id="PTHR45436:SF5">
    <property type="entry name" value="SENSOR HISTIDINE KINASE TRCS"/>
    <property type="match status" value="1"/>
</dbReference>
<dbReference type="InterPro" id="IPR003594">
    <property type="entry name" value="HATPase_dom"/>
</dbReference>
<sequence>MTPGSRQLPTASLRRRITVAVLGVLTCALVASAIAVASLFTAQSRADARRQLVDREVMAAQMDRRDVPLAQIARRVSGRGVLARITAPDGHVVGPAALLDPAPNQQARTKPLPSGALLTLLSSTAEQDAATARLHRLLLVVVTATVAGTALALLLTVRVALRPLDAMTTLARSITRGSRGGRLDPDRPDTEIGQAAAAFDEALGALEEAERDARESAARTRRFVADAAHELRTPTAGVRAAAEALLHAEADPETRERMTALLIGEARRTGRLVEDLLSLARIDAGLELAREPVDLDGLARRETERMELLAPSLRWHVQGEPTVVRADADRIGQVLTNLLDNARKHTPDGGSVRVRVTGGERFAEVTVTDDGPGVPAGERERVFDRWVRLDQSRSGGGAGLGLPVARGIARAHGGDLSCVEHSGDGAVFRLTLPR</sequence>
<protein>
    <recommendedName>
        <fullName evidence="3">histidine kinase</fullName>
        <ecNumber evidence="3">2.7.13.3</ecNumber>
    </recommendedName>
</protein>
<feature type="domain" description="Histidine kinase" evidence="12">
    <location>
        <begin position="226"/>
        <end position="434"/>
    </location>
</feature>
<gene>
    <name evidence="14" type="ORF">GCM10009533_45110</name>
</gene>
<feature type="transmembrane region" description="Helical" evidence="11">
    <location>
        <begin position="20"/>
        <end position="42"/>
    </location>
</feature>
<dbReference type="Pfam" id="PF00512">
    <property type="entry name" value="HisKA"/>
    <property type="match status" value="1"/>
</dbReference>
<evidence type="ECO:0000256" key="6">
    <source>
        <dbReference type="ARBA" id="ARBA00022692"/>
    </source>
</evidence>
<dbReference type="InterPro" id="IPR036097">
    <property type="entry name" value="HisK_dim/P_sf"/>
</dbReference>
<organism evidence="14 15">
    <name type="scientific">Saccharopolyspora erythraea</name>
    <name type="common">Streptomyces erythraeus</name>
    <dbReference type="NCBI Taxonomy" id="1836"/>
    <lineage>
        <taxon>Bacteria</taxon>
        <taxon>Bacillati</taxon>
        <taxon>Actinomycetota</taxon>
        <taxon>Actinomycetes</taxon>
        <taxon>Pseudonocardiales</taxon>
        <taxon>Pseudonocardiaceae</taxon>
        <taxon>Saccharopolyspora</taxon>
    </lineage>
</organism>
<dbReference type="Gene3D" id="6.10.340.10">
    <property type="match status" value="1"/>
</dbReference>
<dbReference type="InterPro" id="IPR036890">
    <property type="entry name" value="HATPase_C_sf"/>
</dbReference>
<evidence type="ECO:0000256" key="5">
    <source>
        <dbReference type="ARBA" id="ARBA00022679"/>
    </source>
</evidence>
<dbReference type="InterPro" id="IPR003660">
    <property type="entry name" value="HAMP_dom"/>
</dbReference>
<dbReference type="SUPFAM" id="SSF47384">
    <property type="entry name" value="Homodimeric domain of signal transducing histidine kinase"/>
    <property type="match status" value="1"/>
</dbReference>
<evidence type="ECO:0000313" key="14">
    <source>
        <dbReference type="EMBL" id="GAA0541046.1"/>
    </source>
</evidence>
<dbReference type="Gene3D" id="1.10.287.130">
    <property type="match status" value="1"/>
</dbReference>
<dbReference type="PANTHER" id="PTHR45436">
    <property type="entry name" value="SENSOR HISTIDINE KINASE YKOH"/>
    <property type="match status" value="1"/>
</dbReference>
<keyword evidence="6 11" id="KW-0812">Transmembrane</keyword>
<proteinExistence type="predicted"/>
<evidence type="ECO:0000256" key="3">
    <source>
        <dbReference type="ARBA" id="ARBA00012438"/>
    </source>
</evidence>
<dbReference type="SMART" id="SM00387">
    <property type="entry name" value="HATPase_c"/>
    <property type="match status" value="1"/>
</dbReference>
<comment type="catalytic activity">
    <reaction evidence="1">
        <text>ATP + protein L-histidine = ADP + protein N-phospho-L-histidine.</text>
        <dbReference type="EC" id="2.7.13.3"/>
    </reaction>
</comment>
<evidence type="ECO:0000256" key="7">
    <source>
        <dbReference type="ARBA" id="ARBA00022777"/>
    </source>
</evidence>
<dbReference type="GO" id="GO:0016301">
    <property type="term" value="F:kinase activity"/>
    <property type="evidence" value="ECO:0007669"/>
    <property type="project" value="UniProtKB-KW"/>
</dbReference>
<keyword evidence="8 11" id="KW-1133">Transmembrane helix</keyword>
<evidence type="ECO:0000313" key="15">
    <source>
        <dbReference type="Proteomes" id="UP001500729"/>
    </source>
</evidence>
<reference evidence="15" key="1">
    <citation type="journal article" date="2019" name="Int. J. Syst. Evol. Microbiol.">
        <title>The Global Catalogue of Microorganisms (GCM) 10K type strain sequencing project: providing services to taxonomists for standard genome sequencing and annotation.</title>
        <authorList>
            <consortium name="The Broad Institute Genomics Platform"/>
            <consortium name="The Broad Institute Genome Sequencing Center for Infectious Disease"/>
            <person name="Wu L."/>
            <person name="Ma J."/>
        </authorList>
    </citation>
    <scope>NUCLEOTIDE SEQUENCE [LARGE SCALE GENOMIC DNA]</scope>
    <source>
        <strain evidence="15">JCM 10303</strain>
    </source>
</reference>
<dbReference type="SUPFAM" id="SSF55874">
    <property type="entry name" value="ATPase domain of HSP90 chaperone/DNA topoisomerase II/histidine kinase"/>
    <property type="match status" value="1"/>
</dbReference>
<dbReference type="RefSeq" id="WP_009948891.1">
    <property type="nucleotide sequence ID" value="NZ_BAAAGS010000032.1"/>
</dbReference>
<feature type="transmembrane region" description="Helical" evidence="11">
    <location>
        <begin position="137"/>
        <end position="161"/>
    </location>
</feature>
<keyword evidence="5" id="KW-0808">Transferase</keyword>
<comment type="caution">
    <text evidence="14">The sequence shown here is derived from an EMBL/GenBank/DDBJ whole genome shotgun (WGS) entry which is preliminary data.</text>
</comment>
<evidence type="ECO:0000256" key="9">
    <source>
        <dbReference type="ARBA" id="ARBA00023012"/>
    </source>
</evidence>
<evidence type="ECO:0000256" key="4">
    <source>
        <dbReference type="ARBA" id="ARBA00022553"/>
    </source>
</evidence>
<dbReference type="SMART" id="SM00304">
    <property type="entry name" value="HAMP"/>
    <property type="match status" value="1"/>
</dbReference>
<comment type="subcellular location">
    <subcellularLocation>
        <location evidence="2">Cell membrane</location>
    </subcellularLocation>
</comment>
<dbReference type="CDD" id="cd00075">
    <property type="entry name" value="HATPase"/>
    <property type="match status" value="1"/>
</dbReference>
<dbReference type="PROSITE" id="PS50885">
    <property type="entry name" value="HAMP"/>
    <property type="match status" value="1"/>
</dbReference>
<keyword evidence="4" id="KW-0597">Phosphoprotein</keyword>
<evidence type="ECO:0000256" key="8">
    <source>
        <dbReference type="ARBA" id="ARBA00022989"/>
    </source>
</evidence>
<feature type="domain" description="HAMP" evidence="13">
    <location>
        <begin position="158"/>
        <end position="211"/>
    </location>
</feature>
<accession>A0ABP3NC64</accession>
<dbReference type="SMART" id="SM00388">
    <property type="entry name" value="HisKA"/>
    <property type="match status" value="1"/>
</dbReference>
<evidence type="ECO:0000256" key="1">
    <source>
        <dbReference type="ARBA" id="ARBA00000085"/>
    </source>
</evidence>
<evidence type="ECO:0000256" key="2">
    <source>
        <dbReference type="ARBA" id="ARBA00004236"/>
    </source>
</evidence>
<dbReference type="Pfam" id="PF00672">
    <property type="entry name" value="HAMP"/>
    <property type="match status" value="1"/>
</dbReference>
<dbReference type="EMBL" id="BAAAGS010000032">
    <property type="protein sequence ID" value="GAA0541046.1"/>
    <property type="molecule type" value="Genomic_DNA"/>
</dbReference>
<dbReference type="CDD" id="cd06225">
    <property type="entry name" value="HAMP"/>
    <property type="match status" value="1"/>
</dbReference>
<name>A0ABP3NC64_SACER</name>
<dbReference type="InterPro" id="IPR005467">
    <property type="entry name" value="His_kinase_dom"/>
</dbReference>
<dbReference type="EC" id="2.7.13.3" evidence="3"/>
<dbReference type="InterPro" id="IPR003661">
    <property type="entry name" value="HisK_dim/P_dom"/>
</dbReference>
<evidence type="ECO:0000259" key="13">
    <source>
        <dbReference type="PROSITE" id="PS50885"/>
    </source>
</evidence>
<evidence type="ECO:0000256" key="11">
    <source>
        <dbReference type="SAM" id="Phobius"/>
    </source>
</evidence>
<keyword evidence="10 11" id="KW-0472">Membrane</keyword>
<evidence type="ECO:0000259" key="12">
    <source>
        <dbReference type="PROSITE" id="PS50109"/>
    </source>
</evidence>
<dbReference type="Pfam" id="PF02518">
    <property type="entry name" value="HATPase_c"/>
    <property type="match status" value="1"/>
</dbReference>
<evidence type="ECO:0000256" key="10">
    <source>
        <dbReference type="ARBA" id="ARBA00023136"/>
    </source>
</evidence>
<keyword evidence="7 14" id="KW-0418">Kinase</keyword>
<dbReference type="PROSITE" id="PS50109">
    <property type="entry name" value="HIS_KIN"/>
    <property type="match status" value="1"/>
</dbReference>
<dbReference type="PRINTS" id="PR00344">
    <property type="entry name" value="BCTRLSENSOR"/>
</dbReference>
<dbReference type="Gene3D" id="3.30.565.10">
    <property type="entry name" value="Histidine kinase-like ATPase, C-terminal domain"/>
    <property type="match status" value="1"/>
</dbReference>
<dbReference type="InterPro" id="IPR050428">
    <property type="entry name" value="TCS_sensor_his_kinase"/>
</dbReference>
<dbReference type="Proteomes" id="UP001500729">
    <property type="component" value="Unassembled WGS sequence"/>
</dbReference>
<dbReference type="InterPro" id="IPR004358">
    <property type="entry name" value="Sig_transdc_His_kin-like_C"/>
</dbReference>
<keyword evidence="15" id="KW-1185">Reference proteome</keyword>
<keyword evidence="9" id="KW-0902">Two-component regulatory system</keyword>
<dbReference type="CDD" id="cd00082">
    <property type="entry name" value="HisKA"/>
    <property type="match status" value="1"/>
</dbReference>